<evidence type="ECO:0000256" key="1">
    <source>
        <dbReference type="SAM" id="MobiDB-lite"/>
    </source>
</evidence>
<accession>A0AAW0LNT8</accession>
<dbReference type="EMBL" id="PKMF04000081">
    <property type="protein sequence ID" value="KAK7851961.1"/>
    <property type="molecule type" value="Genomic_DNA"/>
</dbReference>
<feature type="region of interest" description="Disordered" evidence="1">
    <location>
        <begin position="1"/>
        <end position="25"/>
    </location>
</feature>
<dbReference type="Proteomes" id="UP000237347">
    <property type="component" value="Unassembled WGS sequence"/>
</dbReference>
<proteinExistence type="predicted"/>
<feature type="region of interest" description="Disordered" evidence="1">
    <location>
        <begin position="93"/>
        <end position="118"/>
    </location>
</feature>
<keyword evidence="3" id="KW-1185">Reference proteome</keyword>
<gene>
    <name evidence="2" type="ORF">CFP56_040497</name>
</gene>
<name>A0AAW0LNT8_QUESU</name>
<organism evidence="2 3">
    <name type="scientific">Quercus suber</name>
    <name type="common">Cork oak</name>
    <dbReference type="NCBI Taxonomy" id="58331"/>
    <lineage>
        <taxon>Eukaryota</taxon>
        <taxon>Viridiplantae</taxon>
        <taxon>Streptophyta</taxon>
        <taxon>Embryophyta</taxon>
        <taxon>Tracheophyta</taxon>
        <taxon>Spermatophyta</taxon>
        <taxon>Magnoliopsida</taxon>
        <taxon>eudicotyledons</taxon>
        <taxon>Gunneridae</taxon>
        <taxon>Pentapetalae</taxon>
        <taxon>rosids</taxon>
        <taxon>fabids</taxon>
        <taxon>Fagales</taxon>
        <taxon>Fagaceae</taxon>
        <taxon>Quercus</taxon>
    </lineage>
</organism>
<comment type="caution">
    <text evidence="2">The sequence shown here is derived from an EMBL/GenBank/DDBJ whole genome shotgun (WGS) entry which is preliminary data.</text>
</comment>
<sequence length="150" mass="16065">MLSPSPKPKTHPFLSPKSKPKTQILRVKVIREPPPTTRHAFRHRQTAAGNSESGTILTEIIKSEEKLYAALHKVKSANHATISAIPQSVEVQVSSPGASSGTQVLQEQKIPKPEPSTQTISAQTSSQAINLGIEFVPAVLPEPSGVVQVP</sequence>
<evidence type="ECO:0000313" key="3">
    <source>
        <dbReference type="Proteomes" id="UP000237347"/>
    </source>
</evidence>
<feature type="region of interest" description="Disordered" evidence="1">
    <location>
        <begin position="31"/>
        <end position="50"/>
    </location>
</feature>
<reference evidence="2 3" key="1">
    <citation type="journal article" date="2018" name="Sci. Data">
        <title>The draft genome sequence of cork oak.</title>
        <authorList>
            <person name="Ramos A.M."/>
            <person name="Usie A."/>
            <person name="Barbosa P."/>
            <person name="Barros P.M."/>
            <person name="Capote T."/>
            <person name="Chaves I."/>
            <person name="Simoes F."/>
            <person name="Abreu I."/>
            <person name="Carrasquinho I."/>
            <person name="Faro C."/>
            <person name="Guimaraes J.B."/>
            <person name="Mendonca D."/>
            <person name="Nobrega F."/>
            <person name="Rodrigues L."/>
            <person name="Saibo N.J.M."/>
            <person name="Varela M.C."/>
            <person name="Egas C."/>
            <person name="Matos J."/>
            <person name="Miguel C.M."/>
            <person name="Oliveira M.M."/>
            <person name="Ricardo C.P."/>
            <person name="Goncalves S."/>
        </authorList>
    </citation>
    <scope>NUCLEOTIDE SEQUENCE [LARGE SCALE GENOMIC DNA]</scope>
    <source>
        <strain evidence="3">cv. HL8</strain>
    </source>
</reference>
<feature type="compositionally biased region" description="Polar residues" evidence="1">
    <location>
        <begin position="93"/>
        <end position="106"/>
    </location>
</feature>
<evidence type="ECO:0000313" key="2">
    <source>
        <dbReference type="EMBL" id="KAK7851961.1"/>
    </source>
</evidence>
<dbReference type="AlphaFoldDB" id="A0AAW0LNT8"/>
<protein>
    <submittedName>
        <fullName evidence="2">Uncharacterized protein</fullName>
    </submittedName>
</protein>